<evidence type="ECO:0000313" key="3">
    <source>
        <dbReference type="Proteomes" id="UP000250235"/>
    </source>
</evidence>
<accession>A0A2Z7B0U3</accession>
<dbReference type="Proteomes" id="UP000250235">
    <property type="component" value="Unassembled WGS sequence"/>
</dbReference>
<reference evidence="2 3" key="1">
    <citation type="journal article" date="2015" name="Proc. Natl. Acad. Sci. U.S.A.">
        <title>The resurrection genome of Boea hygrometrica: A blueprint for survival of dehydration.</title>
        <authorList>
            <person name="Xiao L."/>
            <person name="Yang G."/>
            <person name="Zhang L."/>
            <person name="Yang X."/>
            <person name="Zhao S."/>
            <person name="Ji Z."/>
            <person name="Zhou Q."/>
            <person name="Hu M."/>
            <person name="Wang Y."/>
            <person name="Chen M."/>
            <person name="Xu Y."/>
            <person name="Jin H."/>
            <person name="Xiao X."/>
            <person name="Hu G."/>
            <person name="Bao F."/>
            <person name="Hu Y."/>
            <person name="Wan P."/>
            <person name="Li L."/>
            <person name="Deng X."/>
            <person name="Kuang T."/>
            <person name="Xiang C."/>
            <person name="Zhu J.K."/>
            <person name="Oliver M.J."/>
            <person name="He Y."/>
        </authorList>
    </citation>
    <scope>NUCLEOTIDE SEQUENCE [LARGE SCALE GENOMIC DNA]</scope>
    <source>
        <strain evidence="3">cv. XS01</strain>
    </source>
</reference>
<protein>
    <submittedName>
        <fullName evidence="2">Uncharacterized protein</fullName>
    </submittedName>
</protein>
<evidence type="ECO:0000313" key="2">
    <source>
        <dbReference type="EMBL" id="KZV27873.1"/>
    </source>
</evidence>
<evidence type="ECO:0000256" key="1">
    <source>
        <dbReference type="SAM" id="MobiDB-lite"/>
    </source>
</evidence>
<sequence>MRSTSNLEFSPRPETRLLRQPALEGLTNLARTESPRYADRNKSEHTINGDGGTTLRRWRRRP</sequence>
<gene>
    <name evidence="2" type="ORF">F511_37399</name>
</gene>
<feature type="compositionally biased region" description="Basic and acidic residues" evidence="1">
    <location>
        <begin position="33"/>
        <end position="47"/>
    </location>
</feature>
<dbReference type="EMBL" id="KV010250">
    <property type="protein sequence ID" value="KZV27873.1"/>
    <property type="molecule type" value="Genomic_DNA"/>
</dbReference>
<proteinExistence type="predicted"/>
<keyword evidence="3" id="KW-1185">Reference proteome</keyword>
<name>A0A2Z7B0U3_9LAMI</name>
<feature type="region of interest" description="Disordered" evidence="1">
    <location>
        <begin position="1"/>
        <end position="62"/>
    </location>
</feature>
<dbReference type="AlphaFoldDB" id="A0A2Z7B0U3"/>
<organism evidence="2 3">
    <name type="scientific">Dorcoceras hygrometricum</name>
    <dbReference type="NCBI Taxonomy" id="472368"/>
    <lineage>
        <taxon>Eukaryota</taxon>
        <taxon>Viridiplantae</taxon>
        <taxon>Streptophyta</taxon>
        <taxon>Embryophyta</taxon>
        <taxon>Tracheophyta</taxon>
        <taxon>Spermatophyta</taxon>
        <taxon>Magnoliopsida</taxon>
        <taxon>eudicotyledons</taxon>
        <taxon>Gunneridae</taxon>
        <taxon>Pentapetalae</taxon>
        <taxon>asterids</taxon>
        <taxon>lamiids</taxon>
        <taxon>Lamiales</taxon>
        <taxon>Gesneriaceae</taxon>
        <taxon>Didymocarpoideae</taxon>
        <taxon>Trichosporeae</taxon>
        <taxon>Loxocarpinae</taxon>
        <taxon>Dorcoceras</taxon>
    </lineage>
</organism>